<dbReference type="PROSITE" id="PS50293">
    <property type="entry name" value="TPR_REGION"/>
    <property type="match status" value="2"/>
</dbReference>
<dbReference type="InterPro" id="IPR013105">
    <property type="entry name" value="TPR_2"/>
</dbReference>
<evidence type="ECO:0000256" key="4">
    <source>
        <dbReference type="SAM" id="MobiDB-lite"/>
    </source>
</evidence>
<evidence type="ECO:0000256" key="3">
    <source>
        <dbReference type="PROSITE-ProRule" id="PRU00339"/>
    </source>
</evidence>
<sequence length="574" mass="63256">MTVLLVWGFVGFANGVAALEKSVAETEAKKAEETTGREDLDRAVELKLSARTLNDLGEVIRLCEQALSKKLDKEDEEFAKQLLAATRIQRGMMIAQVILGGIPIDRNWPAFRALALEDLEKGLAVDPTQAEAWFTVAKLHALPGGDERKAIEACGRAIELGANNPRLLGDAYMLRGQLTQGKEESIADLTKAIELLPDDPEPLRLRAQSYLKANKPEEALADLNKALEKEPDSIATLESKIDTLIELKRYDEALQVCDQIEKLSPNTAEALFNRARILAVQKEYEKALELLNQAAKLDPKNPAVLMIRAAVYQELKKTDEALKDINEAIKLRPGNPALLRLRAAILAGSGKFSEAIADLEQVRKAQSGEDEVTLALQLGLLYSAQKFYGKAIEQFTKVLEADPKNVAALRGRADALLSMGRHAEAIKDYEKALEVDPNDSGVLNNLAWVLATSPDDKLRDGKRALELAKKACELTQYKEAHILSTLAAAYAELGDLKTAIEWSQKAVELGEGEEKEALMKELETYKSGKPMRELLQEPPEPVSPPAEQDKKEEKPESDKDQKQEGQKPSEQSSN</sequence>
<protein>
    <submittedName>
        <fullName evidence="5">TPR repeat protein</fullName>
    </submittedName>
</protein>
<feature type="repeat" description="TPR" evidence="3">
    <location>
        <begin position="302"/>
        <end position="335"/>
    </location>
</feature>
<feature type="repeat" description="TPR" evidence="3">
    <location>
        <begin position="406"/>
        <end position="439"/>
    </location>
</feature>
<dbReference type="InterPro" id="IPR019734">
    <property type="entry name" value="TPR_rpt"/>
</dbReference>
<evidence type="ECO:0000313" key="6">
    <source>
        <dbReference type="Proteomes" id="UP000215086"/>
    </source>
</evidence>
<feature type="repeat" description="TPR" evidence="3">
    <location>
        <begin position="480"/>
        <end position="513"/>
    </location>
</feature>
<feature type="region of interest" description="Disordered" evidence="4">
    <location>
        <begin position="525"/>
        <end position="574"/>
    </location>
</feature>
<accession>A0A286RHU1</accession>
<dbReference type="Pfam" id="PF13181">
    <property type="entry name" value="TPR_8"/>
    <property type="match status" value="1"/>
</dbReference>
<keyword evidence="2 3" id="KW-0802">TPR repeat</keyword>
<feature type="repeat" description="TPR" evidence="3">
    <location>
        <begin position="268"/>
        <end position="301"/>
    </location>
</feature>
<dbReference type="AlphaFoldDB" id="A0A286RHU1"/>
<name>A0A286RHU1_9BACT</name>
<evidence type="ECO:0000313" key="5">
    <source>
        <dbReference type="EMBL" id="ASV75527.1"/>
    </source>
</evidence>
<dbReference type="SUPFAM" id="SSF48452">
    <property type="entry name" value="TPR-like"/>
    <property type="match status" value="1"/>
</dbReference>
<reference evidence="5 6" key="1">
    <citation type="journal article" name="Front. Microbiol.">
        <title>Sugar Metabolism of the First Thermophilic Planctomycete Thermogutta terrifontis: Comparative Genomic and Transcriptomic Approaches.</title>
        <authorList>
            <person name="Elcheninov A.G."/>
            <person name="Menzel P."/>
            <person name="Gudbergsdottir S.R."/>
            <person name="Slesarev A.I."/>
            <person name="Kadnikov V.V."/>
            <person name="Krogh A."/>
            <person name="Bonch-Osmolovskaya E.A."/>
            <person name="Peng X."/>
            <person name="Kublanov I.V."/>
        </authorList>
    </citation>
    <scope>NUCLEOTIDE SEQUENCE [LARGE SCALE GENOMIC DNA]</scope>
    <source>
        <strain evidence="5 6">R1</strain>
    </source>
</reference>
<dbReference type="KEGG" id="ttf:THTE_2925"/>
<dbReference type="PANTHER" id="PTHR44858:SF1">
    <property type="entry name" value="UDP-N-ACETYLGLUCOSAMINE--PEPTIDE N-ACETYLGLUCOSAMINYLTRANSFERASE SPINDLY-RELATED"/>
    <property type="match status" value="1"/>
</dbReference>
<dbReference type="Pfam" id="PF14559">
    <property type="entry name" value="TPR_19"/>
    <property type="match status" value="1"/>
</dbReference>
<dbReference type="InterPro" id="IPR011990">
    <property type="entry name" value="TPR-like_helical_dom_sf"/>
</dbReference>
<feature type="repeat" description="TPR" evidence="3">
    <location>
        <begin position="200"/>
        <end position="233"/>
    </location>
</feature>
<evidence type="ECO:0000256" key="2">
    <source>
        <dbReference type="ARBA" id="ARBA00022803"/>
    </source>
</evidence>
<dbReference type="PANTHER" id="PTHR44858">
    <property type="entry name" value="TETRATRICOPEPTIDE REPEAT PROTEIN 6"/>
    <property type="match status" value="1"/>
</dbReference>
<evidence type="ECO:0000256" key="1">
    <source>
        <dbReference type="ARBA" id="ARBA00022737"/>
    </source>
</evidence>
<dbReference type="SMART" id="SM00028">
    <property type="entry name" value="TPR"/>
    <property type="match status" value="10"/>
</dbReference>
<feature type="repeat" description="TPR" evidence="3">
    <location>
        <begin position="372"/>
        <end position="405"/>
    </location>
</feature>
<dbReference type="Pfam" id="PF13432">
    <property type="entry name" value="TPR_16"/>
    <property type="match status" value="2"/>
</dbReference>
<feature type="compositionally biased region" description="Basic and acidic residues" evidence="4">
    <location>
        <begin position="547"/>
        <end position="567"/>
    </location>
</feature>
<dbReference type="EMBL" id="CP018477">
    <property type="protein sequence ID" value="ASV75527.1"/>
    <property type="molecule type" value="Genomic_DNA"/>
</dbReference>
<dbReference type="Gene3D" id="1.25.40.10">
    <property type="entry name" value="Tetratricopeptide repeat domain"/>
    <property type="match status" value="3"/>
</dbReference>
<feature type="compositionally biased region" description="Basic and acidic residues" evidence="4">
    <location>
        <begin position="525"/>
        <end position="535"/>
    </location>
</feature>
<gene>
    <name evidence="5" type="ORF">THTE_2925</name>
</gene>
<dbReference type="PROSITE" id="PS50005">
    <property type="entry name" value="TPR"/>
    <property type="match status" value="6"/>
</dbReference>
<keyword evidence="1" id="KW-0677">Repeat</keyword>
<proteinExistence type="predicted"/>
<dbReference type="Proteomes" id="UP000215086">
    <property type="component" value="Chromosome"/>
</dbReference>
<dbReference type="SUPFAM" id="SSF48439">
    <property type="entry name" value="Protein prenylyltransferase"/>
    <property type="match status" value="1"/>
</dbReference>
<organism evidence="5 6">
    <name type="scientific">Thermogutta terrifontis</name>
    <dbReference type="NCBI Taxonomy" id="1331910"/>
    <lineage>
        <taxon>Bacteria</taxon>
        <taxon>Pseudomonadati</taxon>
        <taxon>Planctomycetota</taxon>
        <taxon>Planctomycetia</taxon>
        <taxon>Pirellulales</taxon>
        <taxon>Thermoguttaceae</taxon>
        <taxon>Thermogutta</taxon>
    </lineage>
</organism>
<dbReference type="Pfam" id="PF07719">
    <property type="entry name" value="TPR_2"/>
    <property type="match status" value="1"/>
</dbReference>
<keyword evidence="6" id="KW-1185">Reference proteome</keyword>
<dbReference type="InterPro" id="IPR050498">
    <property type="entry name" value="Ycf3"/>
</dbReference>